<evidence type="ECO:0000256" key="8">
    <source>
        <dbReference type="RuleBase" id="RU361120"/>
    </source>
</evidence>
<comment type="PTM">
    <text evidence="8">Contains at least one intrachain disulfide bond essential for its enzymatic activity.</text>
</comment>
<dbReference type="PRINTS" id="PR00737">
    <property type="entry name" value="GLHYDRLASE16"/>
</dbReference>
<dbReference type="SUPFAM" id="SSF49899">
    <property type="entry name" value="Concanavalin A-like lectins/glucanases"/>
    <property type="match status" value="1"/>
</dbReference>
<evidence type="ECO:0000256" key="7">
    <source>
        <dbReference type="PIRSR" id="PIRSR005604-2"/>
    </source>
</evidence>
<evidence type="ECO:0000313" key="10">
    <source>
        <dbReference type="EMBL" id="ABK21428.1"/>
    </source>
</evidence>
<keyword evidence="4" id="KW-0325">Glycoprotein</keyword>
<keyword evidence="8" id="KW-0732">Signal</keyword>
<dbReference type="Gene3D" id="2.60.120.200">
    <property type="match status" value="1"/>
</dbReference>
<feature type="signal peptide" evidence="8">
    <location>
        <begin position="1"/>
        <end position="22"/>
    </location>
</feature>
<keyword evidence="8" id="KW-0052">Apoplast</keyword>
<dbReference type="GO" id="GO:0042546">
    <property type="term" value="P:cell wall biogenesis"/>
    <property type="evidence" value="ECO:0007669"/>
    <property type="project" value="InterPro"/>
</dbReference>
<feature type="active site" description="Nucleophile" evidence="6">
    <location>
        <position position="108"/>
    </location>
</feature>
<keyword evidence="2 8" id="KW-0378">Hydrolase</keyword>
<evidence type="ECO:0000256" key="5">
    <source>
        <dbReference type="ARBA" id="ARBA00023295"/>
    </source>
</evidence>
<evidence type="ECO:0000256" key="2">
    <source>
        <dbReference type="ARBA" id="ARBA00022801"/>
    </source>
</evidence>
<evidence type="ECO:0000259" key="9">
    <source>
        <dbReference type="PROSITE" id="PS51762"/>
    </source>
</evidence>
<protein>
    <recommendedName>
        <fullName evidence="8">Xyloglucan endotransglucosylase/hydrolase</fullName>
        <ecNumber evidence="8">2.4.1.207</ecNumber>
    </recommendedName>
</protein>
<dbReference type="PANTHER" id="PTHR31062">
    <property type="entry name" value="XYLOGLUCAN ENDOTRANSGLUCOSYLASE/HYDROLASE PROTEIN 8-RELATED"/>
    <property type="match status" value="1"/>
</dbReference>
<comment type="function">
    <text evidence="8">Catalyzes xyloglucan endohydrolysis (XEH) and/or endotransglycosylation (XET). Cleaves and religates xyloglucan polymers, an essential constituent of the primary cell wall, and thereby participates in cell wall construction of growing tissues.</text>
</comment>
<dbReference type="PIRSF" id="PIRSF005604">
    <property type="entry name" value="XET"/>
    <property type="match status" value="1"/>
</dbReference>
<organism evidence="10">
    <name type="scientific">Picea sitchensis</name>
    <name type="common">Sitka spruce</name>
    <name type="synonym">Pinus sitchensis</name>
    <dbReference type="NCBI Taxonomy" id="3332"/>
    <lineage>
        <taxon>Eukaryota</taxon>
        <taxon>Viridiplantae</taxon>
        <taxon>Streptophyta</taxon>
        <taxon>Embryophyta</taxon>
        <taxon>Tracheophyta</taxon>
        <taxon>Spermatophyta</taxon>
        <taxon>Pinopsida</taxon>
        <taxon>Pinidae</taxon>
        <taxon>Conifers I</taxon>
        <taxon>Pinales</taxon>
        <taxon>Pinaceae</taxon>
        <taxon>Picea</taxon>
    </lineage>
</organism>
<dbReference type="InterPro" id="IPR010713">
    <property type="entry name" value="XET_C"/>
</dbReference>
<dbReference type="GO" id="GO:0004553">
    <property type="term" value="F:hydrolase activity, hydrolyzing O-glycosyl compounds"/>
    <property type="evidence" value="ECO:0007669"/>
    <property type="project" value="InterPro"/>
</dbReference>
<dbReference type="PROSITE" id="PS51762">
    <property type="entry name" value="GH16_2"/>
    <property type="match status" value="1"/>
</dbReference>
<keyword evidence="8" id="KW-0134">Cell wall</keyword>
<dbReference type="CDD" id="cd02176">
    <property type="entry name" value="GH16_XET"/>
    <property type="match status" value="1"/>
</dbReference>
<dbReference type="FunFam" id="2.60.120.200:FF:000025">
    <property type="entry name" value="Xyloglucan endotransglucosylase/hydrolase"/>
    <property type="match status" value="1"/>
</dbReference>
<keyword evidence="8" id="KW-0961">Cell wall biogenesis/degradation</keyword>
<keyword evidence="8" id="KW-0964">Secreted</keyword>
<keyword evidence="1 8" id="KW-0808">Transferase</keyword>
<dbReference type="Pfam" id="PF06955">
    <property type="entry name" value="XET_C"/>
    <property type="match status" value="1"/>
</dbReference>
<dbReference type="GO" id="GO:0048046">
    <property type="term" value="C:apoplast"/>
    <property type="evidence" value="ECO:0007669"/>
    <property type="project" value="UniProtKB-SubCell"/>
</dbReference>
<comment type="similarity">
    <text evidence="8">Belongs to the glycosyl hydrolase 16 family.</text>
</comment>
<dbReference type="InterPro" id="IPR013320">
    <property type="entry name" value="ConA-like_dom_sf"/>
</dbReference>
<keyword evidence="5 8" id="KW-0326">Glycosidase</keyword>
<keyword evidence="3" id="KW-1015">Disulfide bond</keyword>
<dbReference type="AlphaFoldDB" id="A9NLB7"/>
<feature type="domain" description="GH16" evidence="9">
    <location>
        <begin position="23"/>
        <end position="222"/>
    </location>
</feature>
<dbReference type="InterPro" id="IPR000757">
    <property type="entry name" value="Beta-glucanase-like"/>
</dbReference>
<dbReference type="EC" id="2.4.1.207" evidence="8"/>
<dbReference type="InterPro" id="IPR008264">
    <property type="entry name" value="Beta_glucanase"/>
</dbReference>
<evidence type="ECO:0000256" key="1">
    <source>
        <dbReference type="ARBA" id="ARBA00022679"/>
    </source>
</evidence>
<name>A9NLB7_PICSI</name>
<dbReference type="PROSITE" id="PS01034">
    <property type="entry name" value="GH16_1"/>
    <property type="match status" value="1"/>
</dbReference>
<evidence type="ECO:0000256" key="4">
    <source>
        <dbReference type="ARBA" id="ARBA00023180"/>
    </source>
</evidence>
<feature type="chain" id="PRO_5005122133" description="Xyloglucan endotransglucosylase/hydrolase" evidence="8">
    <location>
        <begin position="23"/>
        <end position="296"/>
    </location>
</feature>
<proteinExistence type="evidence at transcript level"/>
<evidence type="ECO:0000256" key="3">
    <source>
        <dbReference type="ARBA" id="ARBA00023157"/>
    </source>
</evidence>
<dbReference type="Pfam" id="PF00722">
    <property type="entry name" value="Glyco_hydro_16"/>
    <property type="match status" value="1"/>
</dbReference>
<sequence>MAKMGRMISILWAFTIFTVATAQSELNTTNQVFNDDFQILFASDHFKTTENGQIWEVMLDKKSGSGFQTKHSYRFGWFTMKLKLVAGDSAGVVTAYYMASKDFETRDELDFEFLGNRSGQPYALQTNIYVNGVGLREQRNELWFDPTEDFHTYSFLWNNHQIIFFVDLVPLRVYRHTNVTDDVYPKTRPMYVFSSIWNADNWATMGGLEKTDWTKAPFVSSYKKFNADACMWEDPFPACVSTTGENWWDQPGAWTLTEAQKLDYAWARRNFLIYDYCLDTKRFNDTLPVECSVSPW</sequence>
<dbReference type="InterPro" id="IPR016455">
    <property type="entry name" value="XTH"/>
</dbReference>
<dbReference type="CAZy" id="GH16">
    <property type="family name" value="Glycoside Hydrolase Family 16"/>
</dbReference>
<dbReference type="GO" id="GO:0010411">
    <property type="term" value="P:xyloglucan metabolic process"/>
    <property type="evidence" value="ECO:0007669"/>
    <property type="project" value="InterPro"/>
</dbReference>
<comment type="subcellular location">
    <subcellularLocation>
        <location evidence="8">Secreted</location>
        <location evidence="8">Cell wall</location>
    </subcellularLocation>
    <subcellularLocation>
        <location evidence="8">Secreted</location>
        <location evidence="8">Extracellular space</location>
        <location evidence="8">Apoplast</location>
    </subcellularLocation>
</comment>
<dbReference type="InterPro" id="IPR008263">
    <property type="entry name" value="GH16_AS"/>
</dbReference>
<feature type="glycosylation site" description="N-linked (GlcNAc...) asparagine" evidence="7">
    <location>
        <position position="116"/>
    </location>
</feature>
<dbReference type="InterPro" id="IPR044791">
    <property type="entry name" value="Beta-glucanase/XTH"/>
</dbReference>
<dbReference type="EMBL" id="EF082049">
    <property type="protein sequence ID" value="ABK21428.1"/>
    <property type="molecule type" value="mRNA"/>
</dbReference>
<dbReference type="GO" id="GO:0071555">
    <property type="term" value="P:cell wall organization"/>
    <property type="evidence" value="ECO:0007669"/>
    <property type="project" value="UniProtKB-KW"/>
</dbReference>
<dbReference type="GO" id="GO:0016762">
    <property type="term" value="F:xyloglucan:xyloglucosyl transferase activity"/>
    <property type="evidence" value="ECO:0007669"/>
    <property type="project" value="UniProtKB-EC"/>
</dbReference>
<evidence type="ECO:0000256" key="6">
    <source>
        <dbReference type="PIRSR" id="PIRSR005604-1"/>
    </source>
</evidence>
<accession>A9NLB7</accession>
<reference evidence="10" key="1">
    <citation type="journal article" date="2008" name="BMC Genomics">
        <title>A conifer genomics resource of 200,000 spruce (Picea spp.) ESTs and 6,464 high-quality, sequence-finished full-length cDNAs for Sitka spruce (Picea sitchensis).</title>
        <authorList>
            <person name="Ralph S.G."/>
            <person name="Chun H.J."/>
            <person name="Kolosova N."/>
            <person name="Cooper D."/>
            <person name="Oddy C."/>
            <person name="Ritland C.E."/>
            <person name="Kirkpatrick R."/>
            <person name="Moore R."/>
            <person name="Barber S."/>
            <person name="Holt R.A."/>
            <person name="Jones S.J."/>
            <person name="Marra M.A."/>
            <person name="Douglas C.J."/>
            <person name="Ritland K."/>
            <person name="Bohlmann J."/>
        </authorList>
    </citation>
    <scope>NUCLEOTIDE SEQUENCE</scope>
    <source>
        <tissue evidence="10">Green portion of the leader tissue</tissue>
    </source>
</reference>
<feature type="active site" description="Proton donor" evidence="6">
    <location>
        <position position="112"/>
    </location>
</feature>